<dbReference type="Pfam" id="PF00753">
    <property type="entry name" value="Lactamase_B"/>
    <property type="match status" value="1"/>
</dbReference>
<evidence type="ECO:0000313" key="7">
    <source>
        <dbReference type="EMBL" id="AKJ30114.1"/>
    </source>
</evidence>
<dbReference type="GO" id="GO:0046872">
    <property type="term" value="F:metal ion binding"/>
    <property type="evidence" value="ECO:0007669"/>
    <property type="project" value="UniProtKB-KW"/>
</dbReference>
<evidence type="ECO:0000313" key="8">
    <source>
        <dbReference type="Proteomes" id="UP000035352"/>
    </source>
</evidence>
<dbReference type="SUPFAM" id="SSF56281">
    <property type="entry name" value="Metallo-hydrolase/oxidoreductase"/>
    <property type="match status" value="1"/>
</dbReference>
<keyword evidence="3" id="KW-0378">Hydrolase</keyword>
<name>A0A0G3BKY4_9BURK</name>
<dbReference type="KEGG" id="pbh:AAW51_3423"/>
<evidence type="ECO:0000256" key="4">
    <source>
        <dbReference type="ARBA" id="ARBA00022833"/>
    </source>
</evidence>
<evidence type="ECO:0000256" key="2">
    <source>
        <dbReference type="ARBA" id="ARBA00022723"/>
    </source>
</evidence>
<dbReference type="SMART" id="SM00849">
    <property type="entry name" value="Lactamase_B"/>
    <property type="match status" value="1"/>
</dbReference>
<protein>
    <recommendedName>
        <fullName evidence="6">Metallo-beta-lactamase domain-containing protein</fullName>
    </recommendedName>
</protein>
<dbReference type="GO" id="GO:0016787">
    <property type="term" value="F:hydrolase activity"/>
    <property type="evidence" value="ECO:0007669"/>
    <property type="project" value="UniProtKB-KW"/>
</dbReference>
<sequence length="311" mass="34407">MFQQLAAIVLVVTALVAHAQPPTPAPAAPGTLPPTLSEVANDVRFAIVKTSQLQTRERMLFSGGRFSEKVDIVFSAVLVQHGQTSLLFDTGLGSQVAEQYAADMPWWNRPFFRYDNPVTPVRRQLEQAGIPPVQRIVVSHAHWDHLSGLADFPEAEVWLSSEEHHFLGEAGSSAGSPWPSQVAHGVRWKDIEFQHGPHEGFERSQDLFGDGRVVLVPLYGHTPGSVGLFVTVTSGTRYFFVGDVVWNVRALQEGRPKNWAARRIVDHDVALTQAAIEKIRAVMQRDPKLVVVPAHDGPVQSGLGYFPHWVR</sequence>
<reference evidence="7 8" key="1">
    <citation type="submission" date="2015-05" db="EMBL/GenBank/DDBJ databases">
        <authorList>
            <person name="Tang B."/>
            <person name="Yu Y."/>
        </authorList>
    </citation>
    <scope>NUCLEOTIDE SEQUENCE [LARGE SCALE GENOMIC DNA]</scope>
    <source>
        <strain evidence="7 8">DSM 7029</strain>
    </source>
</reference>
<evidence type="ECO:0000256" key="3">
    <source>
        <dbReference type="ARBA" id="ARBA00022801"/>
    </source>
</evidence>
<evidence type="ECO:0000256" key="5">
    <source>
        <dbReference type="SAM" id="SignalP"/>
    </source>
</evidence>
<dbReference type="InterPro" id="IPR036866">
    <property type="entry name" value="RibonucZ/Hydroxyglut_hydro"/>
</dbReference>
<feature type="signal peptide" evidence="5">
    <location>
        <begin position="1"/>
        <end position="19"/>
    </location>
</feature>
<dbReference type="Proteomes" id="UP000035352">
    <property type="component" value="Chromosome"/>
</dbReference>
<feature type="domain" description="Metallo-beta-lactamase" evidence="6">
    <location>
        <begin position="73"/>
        <end position="295"/>
    </location>
</feature>
<evidence type="ECO:0000259" key="6">
    <source>
        <dbReference type="SMART" id="SM00849"/>
    </source>
</evidence>
<keyword evidence="5" id="KW-0732">Signal</keyword>
<keyword evidence="4" id="KW-0862">Zinc</keyword>
<proteinExistence type="inferred from homology"/>
<dbReference type="InterPro" id="IPR001279">
    <property type="entry name" value="Metallo-B-lactamas"/>
</dbReference>
<gene>
    <name evidence="7" type="ORF">AAW51_3423</name>
</gene>
<dbReference type="EMBL" id="CP011371">
    <property type="protein sequence ID" value="AKJ30114.1"/>
    <property type="molecule type" value="Genomic_DNA"/>
</dbReference>
<organism evidence="7 8">
    <name type="scientific">Caldimonas brevitalea</name>
    <dbReference type="NCBI Taxonomy" id="413882"/>
    <lineage>
        <taxon>Bacteria</taxon>
        <taxon>Pseudomonadati</taxon>
        <taxon>Pseudomonadota</taxon>
        <taxon>Betaproteobacteria</taxon>
        <taxon>Burkholderiales</taxon>
        <taxon>Sphaerotilaceae</taxon>
        <taxon>Caldimonas</taxon>
    </lineage>
</organism>
<dbReference type="STRING" id="413882.AAW51_3423"/>
<comment type="similarity">
    <text evidence="1">Belongs to the metallo-beta-lactamase superfamily.</text>
</comment>
<dbReference type="InterPro" id="IPR051013">
    <property type="entry name" value="MBL_superfamily_lactonases"/>
</dbReference>
<dbReference type="PANTHER" id="PTHR42978">
    <property type="entry name" value="QUORUM-QUENCHING LACTONASE YTNP-RELATED-RELATED"/>
    <property type="match status" value="1"/>
</dbReference>
<accession>A0A0G3BKY4</accession>
<dbReference type="OrthoDB" id="5443440at2"/>
<feature type="chain" id="PRO_5005183603" description="Metallo-beta-lactamase domain-containing protein" evidence="5">
    <location>
        <begin position="20"/>
        <end position="311"/>
    </location>
</feature>
<keyword evidence="2" id="KW-0479">Metal-binding</keyword>
<dbReference type="Gene3D" id="3.60.15.10">
    <property type="entry name" value="Ribonuclease Z/Hydroxyacylglutathione hydrolase-like"/>
    <property type="match status" value="1"/>
</dbReference>
<dbReference type="CDD" id="cd07730">
    <property type="entry name" value="metallo-hydrolase-like_MBL-fold"/>
    <property type="match status" value="1"/>
</dbReference>
<dbReference type="AlphaFoldDB" id="A0A0G3BKY4"/>
<dbReference type="RefSeq" id="WP_157359935.1">
    <property type="nucleotide sequence ID" value="NZ_CP011371.1"/>
</dbReference>
<dbReference type="PANTHER" id="PTHR42978:SF3">
    <property type="entry name" value="BLR3078 PROTEIN"/>
    <property type="match status" value="1"/>
</dbReference>
<keyword evidence="8" id="KW-1185">Reference proteome</keyword>
<evidence type="ECO:0000256" key="1">
    <source>
        <dbReference type="ARBA" id="ARBA00007749"/>
    </source>
</evidence>